<evidence type="ECO:0000259" key="2">
    <source>
        <dbReference type="PROSITE" id="PS51149"/>
    </source>
</evidence>
<sequence>GRDKNGPPAILNSIMKLDNELITNGNSVILAFHPNTLKIELFLPLIRTYFEENGGYHIQFNVVGKETLCDAQINPKEYQGLVVRIAGYSVLFTELSKSAQDEIIGRTEF</sequence>
<dbReference type="Gene3D" id="3.20.70.20">
    <property type="match status" value="1"/>
</dbReference>
<dbReference type="PANTHER" id="PTHR43641:SF2">
    <property type="entry name" value="DEHYDRATASE YBIW-RELATED"/>
    <property type="match status" value="1"/>
</dbReference>
<keyword evidence="1" id="KW-0556">Organic radical</keyword>
<dbReference type="InterPro" id="IPR051215">
    <property type="entry name" value="GRE"/>
</dbReference>
<dbReference type="Pfam" id="PF01228">
    <property type="entry name" value="Gly_radical"/>
    <property type="match status" value="1"/>
</dbReference>
<protein>
    <recommendedName>
        <fullName evidence="2">Glycine radical domain-containing protein</fullName>
    </recommendedName>
</protein>
<dbReference type="AlphaFoldDB" id="X1GFG3"/>
<dbReference type="PROSITE" id="PS00850">
    <property type="entry name" value="GLY_RADICAL_1"/>
    <property type="match status" value="1"/>
</dbReference>
<comment type="caution">
    <text evidence="3">The sequence shown here is derived from an EMBL/GenBank/DDBJ whole genome shotgun (WGS) entry which is preliminary data.</text>
</comment>
<gene>
    <name evidence="3" type="ORF">S03H2_18655</name>
</gene>
<dbReference type="SUPFAM" id="SSF51998">
    <property type="entry name" value="PFL-like glycyl radical enzymes"/>
    <property type="match status" value="1"/>
</dbReference>
<dbReference type="GO" id="GO:0005829">
    <property type="term" value="C:cytosol"/>
    <property type="evidence" value="ECO:0007669"/>
    <property type="project" value="TreeGrafter"/>
</dbReference>
<dbReference type="InterPro" id="IPR001150">
    <property type="entry name" value="Gly_radical"/>
</dbReference>
<evidence type="ECO:0000256" key="1">
    <source>
        <dbReference type="ARBA" id="ARBA00022818"/>
    </source>
</evidence>
<dbReference type="EMBL" id="BARU01009691">
    <property type="protein sequence ID" value="GAH40354.1"/>
    <property type="molecule type" value="Genomic_DNA"/>
</dbReference>
<proteinExistence type="predicted"/>
<feature type="non-terminal residue" evidence="3">
    <location>
        <position position="1"/>
    </location>
</feature>
<reference evidence="3" key="1">
    <citation type="journal article" date="2014" name="Front. Microbiol.">
        <title>High frequency of phylogenetically diverse reductive dehalogenase-homologous genes in deep subseafloor sedimentary metagenomes.</title>
        <authorList>
            <person name="Kawai M."/>
            <person name="Futagami T."/>
            <person name="Toyoda A."/>
            <person name="Takaki Y."/>
            <person name="Nishi S."/>
            <person name="Hori S."/>
            <person name="Arai W."/>
            <person name="Tsubouchi T."/>
            <person name="Morono Y."/>
            <person name="Uchiyama I."/>
            <person name="Ito T."/>
            <person name="Fujiyama A."/>
            <person name="Inagaki F."/>
            <person name="Takami H."/>
        </authorList>
    </citation>
    <scope>NUCLEOTIDE SEQUENCE</scope>
    <source>
        <strain evidence="3">Expedition CK06-06</strain>
    </source>
</reference>
<dbReference type="InterPro" id="IPR019777">
    <property type="entry name" value="Form_AcTrfase_GR_CS"/>
</dbReference>
<organism evidence="3">
    <name type="scientific">marine sediment metagenome</name>
    <dbReference type="NCBI Taxonomy" id="412755"/>
    <lineage>
        <taxon>unclassified sequences</taxon>
        <taxon>metagenomes</taxon>
        <taxon>ecological metagenomes</taxon>
    </lineage>
</organism>
<name>X1GFG3_9ZZZZ</name>
<dbReference type="PANTHER" id="PTHR43641">
    <property type="entry name" value="FORMATE ACETYLTRANSFERASE 3-RELATED"/>
    <property type="match status" value="1"/>
</dbReference>
<accession>X1GFG3</accession>
<dbReference type="PROSITE" id="PS51149">
    <property type="entry name" value="GLY_RADICAL_2"/>
    <property type="match status" value="1"/>
</dbReference>
<feature type="domain" description="Glycine radical" evidence="2">
    <location>
        <begin position="1"/>
        <end position="109"/>
    </location>
</feature>
<evidence type="ECO:0000313" key="3">
    <source>
        <dbReference type="EMBL" id="GAH40354.1"/>
    </source>
</evidence>
<dbReference type="GO" id="GO:0003824">
    <property type="term" value="F:catalytic activity"/>
    <property type="evidence" value="ECO:0007669"/>
    <property type="project" value="InterPro"/>
</dbReference>